<dbReference type="PANTHER" id="PTHR10983">
    <property type="entry name" value="1-ACYLGLYCEROL-3-PHOSPHATE ACYLTRANSFERASE-RELATED"/>
    <property type="match status" value="1"/>
</dbReference>
<name>A0A432ZE91_9GAMM</name>
<dbReference type="CDD" id="cd07990">
    <property type="entry name" value="LPLAT_LCLAT1-like"/>
    <property type="match status" value="1"/>
</dbReference>
<dbReference type="RefSeq" id="WP_126784988.1">
    <property type="nucleotide sequence ID" value="NZ_PIQF01000002.1"/>
</dbReference>
<accession>A0A432ZE91</accession>
<dbReference type="GO" id="GO:0016746">
    <property type="term" value="F:acyltransferase activity"/>
    <property type="evidence" value="ECO:0007669"/>
    <property type="project" value="UniProtKB-KW"/>
</dbReference>
<keyword evidence="1" id="KW-0472">Membrane</keyword>
<dbReference type="GO" id="GO:0005886">
    <property type="term" value="C:plasma membrane"/>
    <property type="evidence" value="ECO:0007669"/>
    <property type="project" value="TreeGrafter"/>
</dbReference>
<evidence type="ECO:0000313" key="3">
    <source>
        <dbReference type="EMBL" id="RUO76268.1"/>
    </source>
</evidence>
<keyword evidence="4" id="KW-1185">Reference proteome</keyword>
<proteinExistence type="predicted"/>
<feature type="transmembrane region" description="Helical" evidence="1">
    <location>
        <begin position="12"/>
        <end position="35"/>
    </location>
</feature>
<reference evidence="3 4" key="1">
    <citation type="journal article" date="2011" name="Front. Microbiol.">
        <title>Genomic signatures of strain selection and enhancement in Bacillus atrophaeus var. globigii, a historical biowarfare simulant.</title>
        <authorList>
            <person name="Gibbons H.S."/>
            <person name="Broomall S.M."/>
            <person name="McNew L.A."/>
            <person name="Daligault H."/>
            <person name="Chapman C."/>
            <person name="Bruce D."/>
            <person name="Karavis M."/>
            <person name="Krepps M."/>
            <person name="McGregor P.A."/>
            <person name="Hong C."/>
            <person name="Park K.H."/>
            <person name="Akmal A."/>
            <person name="Feldman A."/>
            <person name="Lin J.S."/>
            <person name="Chang W.E."/>
            <person name="Higgs B.W."/>
            <person name="Demirev P."/>
            <person name="Lindquist J."/>
            <person name="Liem A."/>
            <person name="Fochler E."/>
            <person name="Read T.D."/>
            <person name="Tapia R."/>
            <person name="Johnson S."/>
            <person name="Bishop-Lilly K.A."/>
            <person name="Detter C."/>
            <person name="Han C."/>
            <person name="Sozhamannan S."/>
            <person name="Rosenzweig C.N."/>
            <person name="Skowronski E.W."/>
        </authorList>
    </citation>
    <scope>NUCLEOTIDE SEQUENCE [LARGE SCALE GENOMIC DNA]</scope>
    <source>
        <strain evidence="3 4">CL-SP19</strain>
    </source>
</reference>
<dbReference type="Proteomes" id="UP000287908">
    <property type="component" value="Unassembled WGS sequence"/>
</dbReference>
<comment type="caution">
    <text evidence="3">The sequence shown here is derived from an EMBL/GenBank/DDBJ whole genome shotgun (WGS) entry which is preliminary data.</text>
</comment>
<dbReference type="SMART" id="SM00563">
    <property type="entry name" value="PlsC"/>
    <property type="match status" value="1"/>
</dbReference>
<dbReference type="NCBIfam" id="NF010621">
    <property type="entry name" value="PRK14014.1"/>
    <property type="match status" value="1"/>
</dbReference>
<gene>
    <name evidence="3" type="ORF">CWI81_09180</name>
</gene>
<dbReference type="OrthoDB" id="319710at2"/>
<dbReference type="SUPFAM" id="SSF69593">
    <property type="entry name" value="Glycerol-3-phosphate (1)-acyltransferase"/>
    <property type="match status" value="1"/>
</dbReference>
<evidence type="ECO:0000256" key="1">
    <source>
        <dbReference type="SAM" id="Phobius"/>
    </source>
</evidence>
<dbReference type="InterPro" id="IPR002123">
    <property type="entry name" value="Plipid/glycerol_acylTrfase"/>
</dbReference>
<feature type="domain" description="Phospholipid/glycerol acyltransferase" evidence="2">
    <location>
        <begin position="89"/>
        <end position="231"/>
    </location>
</feature>
<sequence length="306" mass="36072">MLTKLLIPFRVFINLTWAITTTAIIGISVVIVGIFKILLPFRFAQHFFSNLGNAVFRLWAYCMSFLFQLTQPMHWHIEGDLELHKKGWYMIMANHRSWVDVFVLMHLARRNMPMPRFFLKRQLLWVPIVGWGCWTLDMPFMRRYSKEALEKKPHLKGRDIETTTRSCAKFRHIPTTVVNFCEGTRFTPEKHKKKQSPYRYLLPPKAGGTAFSLQIMGDQFEAILDITIAYPGKNNRPVLWHLLSGQLRNVYVNIRTLPISDDLIGDYSTDDAFKAHFQKWLNQRWHEKDAIIEQLQDEINQAHQLR</sequence>
<dbReference type="EMBL" id="PIQF01000002">
    <property type="protein sequence ID" value="RUO76268.1"/>
    <property type="molecule type" value="Genomic_DNA"/>
</dbReference>
<evidence type="ECO:0000313" key="4">
    <source>
        <dbReference type="Proteomes" id="UP000287908"/>
    </source>
</evidence>
<keyword evidence="1" id="KW-0812">Transmembrane</keyword>
<dbReference type="AlphaFoldDB" id="A0A432ZE91"/>
<organism evidence="3 4">
    <name type="scientific">Idiomarina seosinensis</name>
    <dbReference type="NCBI Taxonomy" id="281739"/>
    <lineage>
        <taxon>Bacteria</taxon>
        <taxon>Pseudomonadati</taxon>
        <taxon>Pseudomonadota</taxon>
        <taxon>Gammaproteobacteria</taxon>
        <taxon>Alteromonadales</taxon>
        <taxon>Idiomarinaceae</taxon>
        <taxon>Idiomarina</taxon>
    </lineage>
</organism>
<evidence type="ECO:0000259" key="2">
    <source>
        <dbReference type="SMART" id="SM00563"/>
    </source>
</evidence>
<dbReference type="PANTHER" id="PTHR10983:SF15">
    <property type="entry name" value="ACYLTRANSFERASE YIHG-RELATED"/>
    <property type="match status" value="1"/>
</dbReference>
<protein>
    <submittedName>
        <fullName evidence="3">Acyltransferase</fullName>
    </submittedName>
</protein>
<keyword evidence="3" id="KW-0012">Acyltransferase</keyword>
<dbReference type="Pfam" id="PF01553">
    <property type="entry name" value="Acyltransferase"/>
    <property type="match status" value="1"/>
</dbReference>
<keyword evidence="1" id="KW-1133">Transmembrane helix</keyword>
<keyword evidence="3" id="KW-0808">Transferase</keyword>